<name>A0A381XNH8_9ZZZZ</name>
<reference evidence="1" key="1">
    <citation type="submission" date="2018-05" db="EMBL/GenBank/DDBJ databases">
        <authorList>
            <person name="Lanie J.A."/>
            <person name="Ng W.-L."/>
            <person name="Kazmierczak K.M."/>
            <person name="Andrzejewski T.M."/>
            <person name="Davidsen T.M."/>
            <person name="Wayne K.J."/>
            <person name="Tettelin H."/>
            <person name="Glass J.I."/>
            <person name="Rusch D."/>
            <person name="Podicherti R."/>
            <person name="Tsui H.-C.T."/>
            <person name="Winkler M.E."/>
        </authorList>
    </citation>
    <scope>NUCLEOTIDE SEQUENCE</scope>
</reference>
<dbReference type="Gene3D" id="3.40.1230.10">
    <property type="entry name" value="MTH938-like"/>
    <property type="match status" value="1"/>
</dbReference>
<sequence>MEFTQQNANQNSIVSVDDSVIMLSHTKLKTPCYISSNYSEEVSTLSLDLISKESIFPLIAKKPVDLLIIGTGKSTKFLPPKLQTELSEIGLNIECMNNVSACSSFNLLLTDARSVGLLIL</sequence>
<organism evidence="1">
    <name type="scientific">marine metagenome</name>
    <dbReference type="NCBI Taxonomy" id="408172"/>
    <lineage>
        <taxon>unclassified sequences</taxon>
        <taxon>metagenomes</taxon>
        <taxon>ecological metagenomes</taxon>
    </lineage>
</organism>
<dbReference type="PANTHER" id="PTHR21192">
    <property type="entry name" value="NUCLEAR PROTEIN E3-3"/>
    <property type="match status" value="1"/>
</dbReference>
<dbReference type="InterPro" id="IPR007523">
    <property type="entry name" value="NDUFAF3/AAMDC"/>
</dbReference>
<dbReference type="PANTHER" id="PTHR21192:SF2">
    <property type="entry name" value="NADH DEHYDROGENASE [UBIQUINONE] 1 ALPHA SUBCOMPLEX ASSEMBLY FACTOR 3"/>
    <property type="match status" value="1"/>
</dbReference>
<evidence type="ECO:0008006" key="2">
    <source>
        <dbReference type="Google" id="ProtNLM"/>
    </source>
</evidence>
<dbReference type="InterPro" id="IPR036748">
    <property type="entry name" value="MTH938-like_sf"/>
</dbReference>
<dbReference type="EMBL" id="UINC01015820">
    <property type="protein sequence ID" value="SVA66336.1"/>
    <property type="molecule type" value="Genomic_DNA"/>
</dbReference>
<accession>A0A381XNH8</accession>
<dbReference type="AlphaFoldDB" id="A0A381XNH8"/>
<evidence type="ECO:0000313" key="1">
    <source>
        <dbReference type="EMBL" id="SVA66336.1"/>
    </source>
</evidence>
<protein>
    <recommendedName>
        <fullName evidence="2">NADH dehydrogenase [ubiquinone] 1 alpha subcomplex assembly factor 3</fullName>
    </recommendedName>
</protein>
<gene>
    <name evidence="1" type="ORF">METZ01_LOCUS119190</name>
</gene>
<proteinExistence type="predicted"/>
<dbReference type="Pfam" id="PF04430">
    <property type="entry name" value="DUF498"/>
    <property type="match status" value="1"/>
</dbReference>
<dbReference type="CDD" id="cd00248">
    <property type="entry name" value="Mth938-like"/>
    <property type="match status" value="1"/>
</dbReference>
<dbReference type="SUPFAM" id="SSF64076">
    <property type="entry name" value="MTH938-like"/>
    <property type="match status" value="1"/>
</dbReference>